<feature type="domain" description="Thiolase C-terminal" evidence="7">
    <location>
        <begin position="270"/>
        <end position="392"/>
    </location>
</feature>
<reference evidence="8 9" key="1">
    <citation type="submission" date="2018-12" db="EMBL/GenBank/DDBJ databases">
        <authorList>
            <consortium name="Pathogen Informatics"/>
        </authorList>
    </citation>
    <scope>NUCLEOTIDE SEQUENCE [LARGE SCALE GENOMIC DNA]</scope>
    <source>
        <strain evidence="8 9">NCTC12742</strain>
    </source>
</reference>
<dbReference type="Pfam" id="PF00108">
    <property type="entry name" value="Thiolase_N"/>
    <property type="match status" value="1"/>
</dbReference>
<keyword evidence="3 5" id="KW-0012">Acyltransferase</keyword>
<dbReference type="InterPro" id="IPR020610">
    <property type="entry name" value="Thiolase_AS"/>
</dbReference>
<dbReference type="PROSITE" id="PS00737">
    <property type="entry name" value="THIOLASE_2"/>
    <property type="match status" value="1"/>
</dbReference>
<accession>A0A3S4YNR9</accession>
<dbReference type="Proteomes" id="UP000272771">
    <property type="component" value="Chromosome"/>
</dbReference>
<dbReference type="RefSeq" id="WP_004284139.1">
    <property type="nucleotide sequence ID" value="NZ_CAUJRG010000003.1"/>
</dbReference>
<dbReference type="InterPro" id="IPR020617">
    <property type="entry name" value="Thiolase_C"/>
</dbReference>
<evidence type="ECO:0000259" key="6">
    <source>
        <dbReference type="Pfam" id="PF00108"/>
    </source>
</evidence>
<dbReference type="PROSITE" id="PS00098">
    <property type="entry name" value="THIOLASE_1"/>
    <property type="match status" value="1"/>
</dbReference>
<evidence type="ECO:0000259" key="7">
    <source>
        <dbReference type="Pfam" id="PF02803"/>
    </source>
</evidence>
<dbReference type="FunFam" id="3.40.47.10:FF:000010">
    <property type="entry name" value="Acetyl-CoA acetyltransferase (Thiolase)"/>
    <property type="match status" value="1"/>
</dbReference>
<dbReference type="InterPro" id="IPR016039">
    <property type="entry name" value="Thiolase-like"/>
</dbReference>
<dbReference type="STRING" id="28091.SAMEA3174300_00902"/>
<dbReference type="PIRSF" id="PIRSF000429">
    <property type="entry name" value="Ac-CoA_Ac_transf"/>
    <property type="match status" value="1"/>
</dbReference>
<dbReference type="PANTHER" id="PTHR18919">
    <property type="entry name" value="ACETYL-COA C-ACYLTRANSFERASE"/>
    <property type="match status" value="1"/>
</dbReference>
<dbReference type="InterPro" id="IPR020613">
    <property type="entry name" value="Thiolase_CS"/>
</dbReference>
<dbReference type="CDD" id="cd00751">
    <property type="entry name" value="thiolase"/>
    <property type="match status" value="1"/>
</dbReference>
<dbReference type="AlphaFoldDB" id="A0A3S4YNR9"/>
<dbReference type="GO" id="GO:0003985">
    <property type="term" value="F:acetyl-CoA C-acetyltransferase activity"/>
    <property type="evidence" value="ECO:0007669"/>
    <property type="project" value="UniProtKB-EC"/>
</dbReference>
<dbReference type="PANTHER" id="PTHR18919:SF107">
    <property type="entry name" value="ACETYL-COA ACETYLTRANSFERASE, CYTOSOLIC"/>
    <property type="match status" value="1"/>
</dbReference>
<dbReference type="EC" id="2.3.1.9" evidence="8"/>
<feature type="active site" description="Proton acceptor" evidence="4">
    <location>
        <position position="379"/>
    </location>
</feature>
<dbReference type="NCBIfam" id="TIGR01930">
    <property type="entry name" value="AcCoA-C-Actrans"/>
    <property type="match status" value="1"/>
</dbReference>
<proteinExistence type="inferred from homology"/>
<evidence type="ECO:0000313" key="8">
    <source>
        <dbReference type="EMBL" id="VEJ49495.1"/>
    </source>
</evidence>
<evidence type="ECO:0000256" key="5">
    <source>
        <dbReference type="RuleBase" id="RU003557"/>
    </source>
</evidence>
<dbReference type="InterPro" id="IPR020615">
    <property type="entry name" value="Thiolase_acyl_enz_int_AS"/>
</dbReference>
<feature type="active site" description="Acyl-thioester intermediate" evidence="4">
    <location>
        <position position="89"/>
    </location>
</feature>
<sequence>MIRDVVIVAAKRTAVGSFMGGLSALRAPELGAAVIRDLLLQTGVAADEVDEVVMGHVLTAGVGQNPARQAAMLAGLPVEIPATTVNVVCGSGLKAVQMAAQAVACGDAEIVIAGGQESMSQSPHFVRMRSGIKMGDAGLTDSMVSDGLTDVYHQYHMGITAENIAERLHISREAQDIFALQSQQKAVQARSSGKFAEEITAVAVPQRRGEAVWFDQDEYIKADASAEKLAALRPAFKKDGTVTAGNASGLNDGAAAVMVMSLEKAEALGLKPLAFIRAYAATGIEPEMMGLGPVAAIGKTLQKAGWTVGDVDLFEANEAFAAQALGVMQQAGLPSEKINVNGGAIAIGHPIGASGCRILVTLLHEMRRSNKRKGVAALCVGGGMGLALAVERE</sequence>
<keyword evidence="9" id="KW-1185">Reference proteome</keyword>
<dbReference type="Pfam" id="PF02803">
    <property type="entry name" value="Thiolase_C"/>
    <property type="match status" value="1"/>
</dbReference>
<keyword evidence="2 5" id="KW-0808">Transferase</keyword>
<protein>
    <submittedName>
        <fullName evidence="8">Acetyl-CoA acetyltransferase</fullName>
        <ecNumber evidence="8">2.3.1.9</ecNumber>
    </submittedName>
</protein>
<dbReference type="SUPFAM" id="SSF53901">
    <property type="entry name" value="Thiolase-like"/>
    <property type="match status" value="2"/>
</dbReference>
<feature type="domain" description="Thiolase N-terminal" evidence="6">
    <location>
        <begin position="5"/>
        <end position="261"/>
    </location>
</feature>
<evidence type="ECO:0000256" key="4">
    <source>
        <dbReference type="PIRSR" id="PIRSR000429-1"/>
    </source>
</evidence>
<evidence type="ECO:0000256" key="2">
    <source>
        <dbReference type="ARBA" id="ARBA00022679"/>
    </source>
</evidence>
<dbReference type="GO" id="GO:0044281">
    <property type="term" value="P:small molecule metabolic process"/>
    <property type="evidence" value="ECO:0007669"/>
    <property type="project" value="UniProtKB-ARBA"/>
</dbReference>
<dbReference type="InterPro" id="IPR020616">
    <property type="entry name" value="Thiolase_N"/>
</dbReference>
<comment type="similarity">
    <text evidence="1 5">Belongs to the thiolase-like superfamily. Thiolase family.</text>
</comment>
<feature type="active site" description="Proton acceptor" evidence="4">
    <location>
        <position position="349"/>
    </location>
</feature>
<dbReference type="PROSITE" id="PS00099">
    <property type="entry name" value="THIOLASE_3"/>
    <property type="match status" value="1"/>
</dbReference>
<dbReference type="OrthoDB" id="8558405at2"/>
<dbReference type="InterPro" id="IPR002155">
    <property type="entry name" value="Thiolase"/>
</dbReference>
<evidence type="ECO:0000313" key="9">
    <source>
        <dbReference type="Proteomes" id="UP000272771"/>
    </source>
</evidence>
<name>A0A3S4YNR9_9NEIS</name>
<gene>
    <name evidence="8" type="primary">thlA</name>
    <name evidence="8" type="ORF">NCTC12742_00216</name>
</gene>
<evidence type="ECO:0000256" key="3">
    <source>
        <dbReference type="ARBA" id="ARBA00023315"/>
    </source>
</evidence>
<evidence type="ECO:0000256" key="1">
    <source>
        <dbReference type="ARBA" id="ARBA00010982"/>
    </source>
</evidence>
<organism evidence="8 9">
    <name type="scientific">Neisseria weaveri</name>
    <dbReference type="NCBI Taxonomy" id="28091"/>
    <lineage>
        <taxon>Bacteria</taxon>
        <taxon>Pseudomonadati</taxon>
        <taxon>Pseudomonadota</taxon>
        <taxon>Betaproteobacteria</taxon>
        <taxon>Neisseriales</taxon>
        <taxon>Neisseriaceae</taxon>
        <taxon>Neisseria</taxon>
    </lineage>
</organism>
<dbReference type="EMBL" id="LR134533">
    <property type="protein sequence ID" value="VEJ49495.1"/>
    <property type="molecule type" value="Genomic_DNA"/>
</dbReference>
<dbReference type="Gene3D" id="3.40.47.10">
    <property type="match status" value="2"/>
</dbReference>